<accession>A0A318JZF8</accession>
<proteinExistence type="predicted"/>
<dbReference type="EMBL" id="QJKF01000006">
    <property type="protein sequence ID" value="PXX63177.1"/>
    <property type="molecule type" value="Genomic_DNA"/>
</dbReference>
<dbReference type="AlphaFoldDB" id="A0A318JZF8"/>
<comment type="caution">
    <text evidence="1">The sequence shown here is derived from an EMBL/GenBank/DDBJ whole genome shotgun (WGS) entry which is preliminary data.</text>
</comment>
<reference evidence="1 2" key="1">
    <citation type="submission" date="2018-05" db="EMBL/GenBank/DDBJ databases">
        <title>Genomic Encyclopedia of Type Strains, Phase IV (KMG-IV): sequencing the most valuable type-strain genomes for metagenomic binning, comparative biology and taxonomic classification.</title>
        <authorList>
            <person name="Goeker M."/>
        </authorList>
    </citation>
    <scope>NUCLEOTIDE SEQUENCE [LARGE SCALE GENOMIC DNA]</scope>
    <source>
        <strain evidence="1 2">DSM 44704</strain>
    </source>
</reference>
<evidence type="ECO:0000313" key="1">
    <source>
        <dbReference type="EMBL" id="PXX63177.1"/>
    </source>
</evidence>
<dbReference type="Gene3D" id="1.25.40.10">
    <property type="entry name" value="Tetratricopeptide repeat domain"/>
    <property type="match status" value="1"/>
</dbReference>
<name>A0A318JZF8_9NOCA</name>
<protein>
    <recommendedName>
        <fullName evidence="3">Tetratricopeptide repeat protein</fullName>
    </recommendedName>
</protein>
<dbReference type="Proteomes" id="UP000247569">
    <property type="component" value="Unassembled WGS sequence"/>
</dbReference>
<gene>
    <name evidence="1" type="ORF">DFR70_106235</name>
</gene>
<dbReference type="OrthoDB" id="3884841at2"/>
<sequence length="454" mass="48154">MTTIADAGEDDSTADLFDLLVLKPLARLESVWEPVNLVIDGIDQAEPGVRHLIVDAIADLVGRSELAHVRVIVGIRSGSVLEELPGLAGMRRIELFPPAPGEIARAVARHGLAGDSAWEQRLVELLQQTEAGGWLLARLLTEIGDDLPGDVAVDSRLDALVKQRIRCALDATAPAQASSIAAVLAVLAAAGSGPIMPVKLLRDAVAVLGHQLSLRGVRDIVVALGVLISRGNSGTRLEMLGLAHQDFLASTRDEAARIGVSSIEAHQNISCAVQAKAGDRAAEYARTTGVRHHLACGDSAAAVQLLANSETVRAADNRDLWAAWLPLFVETLGTAHPDCRVARFHLAHWLGETGDLNAAVIGFECLLADTAEAVGPDDVEVFLIRGCLAHWRGMSGEPQEAVAEFEFLLADCVRVLGSDHPDTLDIRDDLADWRGQSGDAVAAVGEYEQLPGTP</sequence>
<keyword evidence="2" id="KW-1185">Reference proteome</keyword>
<dbReference type="SUPFAM" id="SSF48452">
    <property type="entry name" value="TPR-like"/>
    <property type="match status" value="1"/>
</dbReference>
<evidence type="ECO:0000313" key="2">
    <source>
        <dbReference type="Proteomes" id="UP000247569"/>
    </source>
</evidence>
<dbReference type="RefSeq" id="WP_040729643.1">
    <property type="nucleotide sequence ID" value="NZ_QJKF01000006.1"/>
</dbReference>
<dbReference type="InterPro" id="IPR011990">
    <property type="entry name" value="TPR-like_helical_dom_sf"/>
</dbReference>
<organism evidence="1 2">
    <name type="scientific">Nocardia tenerifensis</name>
    <dbReference type="NCBI Taxonomy" id="228006"/>
    <lineage>
        <taxon>Bacteria</taxon>
        <taxon>Bacillati</taxon>
        <taxon>Actinomycetota</taxon>
        <taxon>Actinomycetes</taxon>
        <taxon>Mycobacteriales</taxon>
        <taxon>Nocardiaceae</taxon>
        <taxon>Nocardia</taxon>
    </lineage>
</organism>
<evidence type="ECO:0008006" key="3">
    <source>
        <dbReference type="Google" id="ProtNLM"/>
    </source>
</evidence>